<reference evidence="2 3" key="1">
    <citation type="submission" date="2016-10" db="EMBL/GenBank/DDBJ databases">
        <authorList>
            <person name="de Groot N.N."/>
        </authorList>
    </citation>
    <scope>NUCLEOTIDE SEQUENCE [LARGE SCALE GENOMIC DNA]</scope>
    <source>
        <strain evidence="2 3">DSM 22489</strain>
    </source>
</reference>
<feature type="transmembrane region" description="Helical" evidence="1">
    <location>
        <begin position="309"/>
        <end position="330"/>
    </location>
</feature>
<feature type="transmembrane region" description="Helical" evidence="1">
    <location>
        <begin position="336"/>
        <end position="356"/>
    </location>
</feature>
<dbReference type="EMBL" id="FNVA01000009">
    <property type="protein sequence ID" value="SEG70545.1"/>
    <property type="molecule type" value="Genomic_DNA"/>
</dbReference>
<dbReference type="AlphaFoldDB" id="A0A1H6CD28"/>
<dbReference type="RefSeq" id="WP_103935267.1">
    <property type="nucleotide sequence ID" value="NZ_FNVA01000009.1"/>
</dbReference>
<accession>A0A1H6CD28</accession>
<dbReference type="OrthoDB" id="9125015at2"/>
<protein>
    <recommendedName>
        <fullName evidence="4">Dolichyl-phosphate-mannose-protein mannosyltransferase</fullName>
    </recommendedName>
</protein>
<evidence type="ECO:0000256" key="1">
    <source>
        <dbReference type="SAM" id="Phobius"/>
    </source>
</evidence>
<feature type="transmembrane region" description="Helical" evidence="1">
    <location>
        <begin position="99"/>
        <end position="122"/>
    </location>
</feature>
<keyword evidence="3" id="KW-1185">Reference proteome</keyword>
<evidence type="ECO:0008006" key="4">
    <source>
        <dbReference type="Google" id="ProtNLM"/>
    </source>
</evidence>
<proteinExistence type="predicted"/>
<evidence type="ECO:0000313" key="2">
    <source>
        <dbReference type="EMBL" id="SEG70545.1"/>
    </source>
</evidence>
<keyword evidence="1" id="KW-0812">Transmembrane</keyword>
<gene>
    <name evidence="2" type="ORF">SAMN05421819_4445</name>
</gene>
<evidence type="ECO:0000313" key="3">
    <source>
        <dbReference type="Proteomes" id="UP000236728"/>
    </source>
</evidence>
<dbReference type="PROSITE" id="PS51257">
    <property type="entry name" value="PROKAR_LIPOPROTEIN"/>
    <property type="match status" value="1"/>
</dbReference>
<organism evidence="2 3">
    <name type="scientific">Bryocella elongata</name>
    <dbReference type="NCBI Taxonomy" id="863522"/>
    <lineage>
        <taxon>Bacteria</taxon>
        <taxon>Pseudomonadati</taxon>
        <taxon>Acidobacteriota</taxon>
        <taxon>Terriglobia</taxon>
        <taxon>Terriglobales</taxon>
        <taxon>Acidobacteriaceae</taxon>
        <taxon>Bryocella</taxon>
    </lineage>
</organism>
<feature type="transmembrane region" description="Helical" evidence="1">
    <location>
        <begin position="368"/>
        <end position="387"/>
    </location>
</feature>
<feature type="transmembrane region" description="Helical" evidence="1">
    <location>
        <begin position="179"/>
        <end position="208"/>
    </location>
</feature>
<feature type="transmembrane region" description="Helical" evidence="1">
    <location>
        <begin position="76"/>
        <end position="92"/>
    </location>
</feature>
<feature type="transmembrane region" description="Helical" evidence="1">
    <location>
        <begin position="17"/>
        <end position="34"/>
    </location>
</feature>
<sequence>MEPNSRSERVRDRIDQLLAWLALAMAAGCVFLANQRFGSAVMGVAFQDDFYYYATVARNLALHGRSTFDGIHLTNGYHPLWLGILTVLMWLSRASDQRFALMVECVQSALLGAAALFAFRIARRFCSVPWAVTIQLLAASVVLIQLRSGMESGLAVAAGLALLAYRTSGSFSWTTRRAFLYGLLAATLILSRLDAGLLVLLLMVFDVTPAARRREATRTGAAAFVTGLFPVALYLCVNAVIFGAMLPLSGTAKQLRRHHTPSVQSLSSFREQIFHGKSPVYGLFAVLVVVALVSLLARRSRTAAPAPGVIVAVLLFPFVQMLLVSCMSDWPVWDWYLYPWPIAGVFACGLLVRLAAGRIRLMDRAGQAAFAVSLVLFATYTLLLLSGTNPAQSLTYLAGKDVQRFAAEHPGRYAMGDRAGAVGYLSSEPPIQLEGLMMDKPFLQNIREEKDLRTVLRSYGVRYYISTEYPDKLGRCVEAREPVQAGPDSPVMRGTICGTPLAVFPHGYLTNRIFDVSSPD</sequence>
<dbReference type="Proteomes" id="UP000236728">
    <property type="component" value="Unassembled WGS sequence"/>
</dbReference>
<keyword evidence="1" id="KW-1133">Transmembrane helix</keyword>
<keyword evidence="1" id="KW-0472">Membrane</keyword>
<name>A0A1H6CD28_9BACT</name>
<feature type="transmembrane region" description="Helical" evidence="1">
    <location>
        <begin position="220"/>
        <end position="246"/>
    </location>
</feature>
<feature type="transmembrane region" description="Helical" evidence="1">
    <location>
        <begin position="280"/>
        <end position="297"/>
    </location>
</feature>